<reference evidence="2" key="1">
    <citation type="submission" date="2016-11" db="UniProtKB">
        <authorList>
            <consortium name="WormBaseParasite"/>
        </authorList>
    </citation>
    <scope>IDENTIFICATION</scope>
    <source>
        <strain evidence="2">KR3021</strain>
    </source>
</reference>
<dbReference type="WBParaSite" id="RSKR_0000718900.1">
    <property type="protein sequence ID" value="RSKR_0000718900.1"/>
    <property type="gene ID" value="RSKR_0000718900"/>
</dbReference>
<evidence type="ECO:0000313" key="1">
    <source>
        <dbReference type="Proteomes" id="UP000095286"/>
    </source>
</evidence>
<evidence type="ECO:0000313" key="2">
    <source>
        <dbReference type="WBParaSite" id="RSKR_0000718900.1"/>
    </source>
</evidence>
<proteinExistence type="predicted"/>
<sequence length="721" mass="82682">MNRISSRDSLNTANPFADYISKFPQNVHKCNIVEPSEVCDTCQLCEGVPKKLSITSITSNINDQFVNVLDFSKFGGVEKLHTLADANSTRTLPSPWFADLRYSINVGLFHSYPSVMKEVLTSEHVKNTIESQLNADESNSKDLKNRVCAFFCEIKASISKFTCRICSYALYKIFRRLMKTMLVKPSEMEKIKQAEESGIPLVYLPLHSSHLDYLILTWLAWHWKISLPHIASGNNLDLGFGFGYLLRATGAFFLRRQINSEDLSGKDVLYRAVIYSYITELLKKRMPIEFFIEGTRCRFGKALLPKNGLISNICDSVNEGSVLDVYIIPVSYTYEQTVEGIFMDELMGKQKQKESVFGVIKNVFEAFKYKKQCGNVRVNFGTPTLLSTYFNAMKNNLQESIELDYPFNLISYRELLPWHDANTPHRNIIRAIGYHVVYDATMQSSISIVCIVSSLLLCKYRNGVRMEELARQFSMLAREVTKKKFDIVGYDPERDDPYRALQEAFIHIEKAVFFENETVHIKDCFVQIKNTHDAFIELAYYKNGIVPVFMIESTIALSYLSLSSNTQMNTIINNALILCTILKYEAIFCKPCQNMRQQVENVYCKMFGVGDGDNYTIDHIKYCANIMRPFLHTLYVSLESIIVSPCIVTNENLFIRQFLQNHTKSSPNQSIYEESLNSDSLYNSIKYMKNKKIISPEFTLINPKLADELMSILKTTLIQTM</sequence>
<organism evidence="1 2">
    <name type="scientific">Rhabditophanes sp. KR3021</name>
    <dbReference type="NCBI Taxonomy" id="114890"/>
    <lineage>
        <taxon>Eukaryota</taxon>
        <taxon>Metazoa</taxon>
        <taxon>Ecdysozoa</taxon>
        <taxon>Nematoda</taxon>
        <taxon>Chromadorea</taxon>
        <taxon>Rhabditida</taxon>
        <taxon>Tylenchina</taxon>
        <taxon>Panagrolaimomorpha</taxon>
        <taxon>Strongyloidoidea</taxon>
        <taxon>Alloionematidae</taxon>
        <taxon>Rhabditophanes</taxon>
    </lineage>
</organism>
<name>A0AC35U467_9BILA</name>
<dbReference type="Proteomes" id="UP000095286">
    <property type="component" value="Unplaced"/>
</dbReference>
<protein>
    <submittedName>
        <fullName evidence="2">PlsC domain-containing protein</fullName>
    </submittedName>
</protein>
<accession>A0AC35U467</accession>